<gene>
    <name evidence="2" type="ORF">PISL3812_06818</name>
</gene>
<feature type="region of interest" description="Disordered" evidence="1">
    <location>
        <begin position="376"/>
        <end position="506"/>
    </location>
</feature>
<feature type="compositionally biased region" description="Low complexity" evidence="1">
    <location>
        <begin position="381"/>
        <end position="391"/>
    </location>
</feature>
<evidence type="ECO:0000256" key="1">
    <source>
        <dbReference type="SAM" id="MobiDB-lite"/>
    </source>
</evidence>
<dbReference type="OrthoDB" id="2104370at2759"/>
<dbReference type="OMA" id="GHPHPYY"/>
<evidence type="ECO:0000313" key="3">
    <source>
        <dbReference type="Proteomes" id="UP000054383"/>
    </source>
</evidence>
<feature type="region of interest" description="Disordered" evidence="1">
    <location>
        <begin position="520"/>
        <end position="541"/>
    </location>
</feature>
<feature type="compositionally biased region" description="Acidic residues" evidence="1">
    <location>
        <begin position="746"/>
        <end position="757"/>
    </location>
</feature>
<feature type="region of interest" description="Disordered" evidence="1">
    <location>
        <begin position="1"/>
        <end position="131"/>
    </location>
</feature>
<dbReference type="PANTHER" id="PTHR42048">
    <property type="entry name" value="ARS-BINDING PROTEIN 2"/>
    <property type="match status" value="1"/>
</dbReference>
<reference evidence="2 3" key="1">
    <citation type="submission" date="2015-04" db="EMBL/GenBank/DDBJ databases">
        <authorList>
            <person name="Syromyatnikov M.Y."/>
            <person name="Popov V.N."/>
        </authorList>
    </citation>
    <scope>NUCLEOTIDE SEQUENCE [LARGE SCALE GENOMIC DNA]</scope>
    <source>
        <strain evidence="2">WF-38-12</strain>
    </source>
</reference>
<evidence type="ECO:0000313" key="2">
    <source>
        <dbReference type="EMBL" id="CRG89779.1"/>
    </source>
</evidence>
<feature type="compositionally biased region" description="Pro residues" evidence="1">
    <location>
        <begin position="90"/>
        <end position="102"/>
    </location>
</feature>
<sequence>MEAPSKSPEPQPADADNNAVVVQQYAKYPSVYDTPLRSSSPGSARSRIAASHSPPLRRKETPPRSLQSSPRGPLSGTMVPSGLRAGVSMSPPPPPPPPPPPVDNNSSAAPPRAMSHDSVDDADRRVLPSRDVTDETIDDAYVAFIMYCNPNVPANTNSIELRKTFRGPPRSDGKSFSTFALWELIRKLDRKELKTWIQLAIELGVEPPSLEKKQSTQKVQQYAVRLKRWMRAMHVDAFFEYLLGHDHIYYKQLPVFSGNGPGSEERDGVPLEEDLALRALVPEWKPKRGRKRVEDRERDELRYLKRPQLDTSMTIIDGNSLAAHAANFPHSAIPFSAFPEDAEHNDPWAAAASSFGTDQQHHHHPGSLAAGQDLRWRPFEGEGSPPGFPRSAVIPRNHEPEPGSVVEPRSAVVSQEKPRRRRHGPAVSSAWPSNTGSMTGKVRGRPPNRGSAPNGPFSSFPVNPGRTHTPGHAASIRSSPAMGVDHMSLGPPPRHSTPNSFEQSGVARPERLHLHVPEHDGYPVRLATPPTLVLNGTNDAPNRFDGRRASIATSNNDVDDAASLRSMATDRGGLQLPPPNHNYHPNHQQQQQQQTAKLSLDEVTRAIASKIMHAKKLVGRSAPLEPDEAGTLAHVAVQRLYSMYPTMPTESMAMFCAMYFSVGHKFGLARDSGASSTSSITVQVTNTSSQNGAGPSNNDSSSRVYYSLIVDCHALGFSNMLSNLSLAHGQSEGSEPPPPPDFAHTEDDDNEYDDDDFISGSTEDAGGGGGNWKQRYMRLRHQMRRKESALREYKKNLLQSVMADI</sequence>
<organism evidence="2 3">
    <name type="scientific">Talaromyces islandicus</name>
    <name type="common">Penicillium islandicum</name>
    <dbReference type="NCBI Taxonomy" id="28573"/>
    <lineage>
        <taxon>Eukaryota</taxon>
        <taxon>Fungi</taxon>
        <taxon>Dikarya</taxon>
        <taxon>Ascomycota</taxon>
        <taxon>Pezizomycotina</taxon>
        <taxon>Eurotiomycetes</taxon>
        <taxon>Eurotiomycetidae</taxon>
        <taxon>Eurotiales</taxon>
        <taxon>Trichocomaceae</taxon>
        <taxon>Talaromyces</taxon>
        <taxon>Talaromyces sect. Islandici</taxon>
    </lineage>
</organism>
<dbReference type="AlphaFoldDB" id="A0A0U1M2J3"/>
<dbReference type="Proteomes" id="UP000054383">
    <property type="component" value="Unassembled WGS sequence"/>
</dbReference>
<keyword evidence="3" id="KW-1185">Reference proteome</keyword>
<dbReference type="STRING" id="28573.A0A0U1M2J3"/>
<dbReference type="Pfam" id="PF09441">
    <property type="entry name" value="Abp2"/>
    <property type="match status" value="1"/>
</dbReference>
<feature type="region of interest" description="Disordered" evidence="1">
    <location>
        <begin position="727"/>
        <end position="773"/>
    </location>
</feature>
<proteinExistence type="predicted"/>
<feature type="compositionally biased region" description="Basic and acidic residues" evidence="1">
    <location>
        <begin position="114"/>
        <end position="131"/>
    </location>
</feature>
<name>A0A0U1M2J3_TALIS</name>
<dbReference type="PANTHER" id="PTHR42048:SF1">
    <property type="entry name" value="ARS-BINDING PROTEIN 2"/>
    <property type="match status" value="1"/>
</dbReference>
<accession>A0A0U1M2J3</accession>
<dbReference type="GO" id="GO:0003688">
    <property type="term" value="F:DNA replication origin binding"/>
    <property type="evidence" value="ECO:0007669"/>
    <property type="project" value="TreeGrafter"/>
</dbReference>
<dbReference type="EMBL" id="CVMT01000006">
    <property type="protein sequence ID" value="CRG89779.1"/>
    <property type="molecule type" value="Genomic_DNA"/>
</dbReference>
<dbReference type="InterPro" id="IPR018562">
    <property type="entry name" value="ARS-binding_2"/>
</dbReference>
<protein>
    <submittedName>
        <fullName evidence="2">ARS-binding protein 2</fullName>
    </submittedName>
</protein>